<dbReference type="InterPro" id="IPR036226">
    <property type="entry name" value="LipOase_C_sf"/>
</dbReference>
<dbReference type="Proteomes" id="UP000294535">
    <property type="component" value="Unassembled WGS sequence"/>
</dbReference>
<protein>
    <recommendedName>
        <fullName evidence="3">Lipoxygenase</fullName>
    </recommendedName>
</protein>
<gene>
    <name evidence="1" type="ORF">DFQ04_2954</name>
</gene>
<dbReference type="AlphaFoldDB" id="A0A4R6T2U4"/>
<evidence type="ECO:0000313" key="1">
    <source>
        <dbReference type="EMBL" id="TDQ15068.1"/>
    </source>
</evidence>
<organism evidence="1 2">
    <name type="scientific">Algoriphagus boseongensis</name>
    <dbReference type="NCBI Taxonomy" id="1442587"/>
    <lineage>
        <taxon>Bacteria</taxon>
        <taxon>Pseudomonadati</taxon>
        <taxon>Bacteroidota</taxon>
        <taxon>Cytophagia</taxon>
        <taxon>Cytophagales</taxon>
        <taxon>Cyclobacteriaceae</taxon>
        <taxon>Algoriphagus</taxon>
    </lineage>
</organism>
<sequence length="472" mass="54921">MNQPKYLYDRKGPWPQPSPSHPFGEAPAVVHIPKDEQRTWFWNIGFRYIRNILFYWPKAVWKAWQNPTWEILDDDVFCDQIYTTPLAKFLNPTIDPDLQEIFEAQLAEKDRDSTYFVADFRCMQNVVPFKGMYVASTAVLMSKHKDESKLKIHAIYIFETKLLLLPTDGQAWDLAKNFAMMGATYRILLSTHPILHFPFDTVNAITKTALPVDNTVFKLLYPHFQFTLTLNDSVLESKSSPVYNDQKYPFTGFCGPQDGLLTLLESGYAGIEGNSSYPKFKWDIYPTEVFSDYNVYLMEYYQAFKRFTDGVVKNIPSDEIQDIKIWADYISDWLPGFPNGEKIMEGDLLSGCLAKIMWDLSVAHATDHHSYGTIPINRLPLRMRVPPPSSKKDTFNVKDQAKFIDVFKYALEWKLFFNDHTVTKLIDVDYKFQTPELQKLQTNFLQDLELVDLHMPVKKYMDLNEISISIQF</sequence>
<comment type="caution">
    <text evidence="1">The sequence shown here is derived from an EMBL/GenBank/DDBJ whole genome shotgun (WGS) entry which is preliminary data.</text>
</comment>
<dbReference type="RefSeq" id="WP_133557134.1">
    <property type="nucleotide sequence ID" value="NZ_SNYF01000008.1"/>
</dbReference>
<dbReference type="OrthoDB" id="5288506at2"/>
<reference evidence="1 2" key="1">
    <citation type="submission" date="2019-03" db="EMBL/GenBank/DDBJ databases">
        <title>Genomic Encyclopedia of Type Strains, Phase III (KMG-III): the genomes of soil and plant-associated and newly described type strains.</title>
        <authorList>
            <person name="Whitman W."/>
        </authorList>
    </citation>
    <scope>NUCLEOTIDE SEQUENCE [LARGE SCALE GENOMIC DNA]</scope>
    <source>
        <strain evidence="1 2">CECT 8446</strain>
    </source>
</reference>
<dbReference type="EMBL" id="SNYF01000008">
    <property type="protein sequence ID" value="TDQ15068.1"/>
    <property type="molecule type" value="Genomic_DNA"/>
</dbReference>
<accession>A0A4R6T2U4</accession>
<keyword evidence="2" id="KW-1185">Reference proteome</keyword>
<proteinExistence type="predicted"/>
<name>A0A4R6T2U4_9BACT</name>
<evidence type="ECO:0008006" key="3">
    <source>
        <dbReference type="Google" id="ProtNLM"/>
    </source>
</evidence>
<evidence type="ECO:0000313" key="2">
    <source>
        <dbReference type="Proteomes" id="UP000294535"/>
    </source>
</evidence>
<dbReference type="Gene3D" id="1.20.245.10">
    <property type="entry name" value="Lipoxygenase-1, Domain 5"/>
    <property type="match status" value="1"/>
</dbReference>
<dbReference type="SUPFAM" id="SSF48484">
    <property type="entry name" value="Lipoxigenase"/>
    <property type="match status" value="1"/>
</dbReference>